<protein>
    <submittedName>
        <fullName evidence="2">Uncharacterized protein</fullName>
    </submittedName>
</protein>
<dbReference type="EMBL" id="BK014908">
    <property type="protein sequence ID" value="DAD81848.1"/>
    <property type="molecule type" value="Genomic_DNA"/>
</dbReference>
<keyword evidence="1" id="KW-0812">Transmembrane</keyword>
<sequence length="40" mass="4769">MNTLNKHRYDLLAYFSALTAHIFLWAIEKIFIQQEKTNGK</sequence>
<proteinExistence type="predicted"/>
<accession>A0A8S5MI20</accession>
<keyword evidence="1" id="KW-0472">Membrane</keyword>
<evidence type="ECO:0000313" key="2">
    <source>
        <dbReference type="EMBL" id="DAD81848.1"/>
    </source>
</evidence>
<evidence type="ECO:0000256" key="1">
    <source>
        <dbReference type="SAM" id="Phobius"/>
    </source>
</evidence>
<keyword evidence="1" id="KW-1133">Transmembrane helix</keyword>
<reference evidence="2" key="1">
    <citation type="journal article" date="2021" name="Proc. Natl. Acad. Sci. U.S.A.">
        <title>A Catalog of Tens of Thousands of Viruses from Human Metagenomes Reveals Hidden Associations with Chronic Diseases.</title>
        <authorList>
            <person name="Tisza M.J."/>
            <person name="Buck C.B."/>
        </authorList>
    </citation>
    <scope>NUCLEOTIDE SEQUENCE</scope>
    <source>
        <strain evidence="2">CtvyM23</strain>
    </source>
</reference>
<feature type="transmembrane region" description="Helical" evidence="1">
    <location>
        <begin position="12"/>
        <end position="32"/>
    </location>
</feature>
<organism evidence="2">
    <name type="scientific">Siphoviridae sp. ctvyM23</name>
    <dbReference type="NCBI Taxonomy" id="2826514"/>
    <lineage>
        <taxon>Viruses</taxon>
        <taxon>Duplodnaviria</taxon>
        <taxon>Heunggongvirae</taxon>
        <taxon>Uroviricota</taxon>
        <taxon>Caudoviricetes</taxon>
    </lineage>
</organism>
<name>A0A8S5MI20_9CAUD</name>